<dbReference type="KEGG" id="crw:CROST_016590"/>
<evidence type="ECO:0000313" key="1">
    <source>
        <dbReference type="EMBL" id="URZ10943.1"/>
    </source>
</evidence>
<name>A0A1S8LD66_9CLOT</name>
<dbReference type="STRING" id="84029.CROST_11270"/>
<reference evidence="1 2" key="1">
    <citation type="submission" date="2022-04" db="EMBL/GenBank/DDBJ databases">
        <title>Genome sequence of C. roseum typestrain.</title>
        <authorList>
            <person name="Poehlein A."/>
            <person name="Schoch T."/>
            <person name="Duerre P."/>
            <person name="Daniel R."/>
        </authorList>
    </citation>
    <scope>NUCLEOTIDE SEQUENCE [LARGE SCALE GENOMIC DNA]</scope>
    <source>
        <strain evidence="1 2">DSM 7320</strain>
    </source>
</reference>
<organism evidence="1 2">
    <name type="scientific">Clostridium felsineum</name>
    <dbReference type="NCBI Taxonomy" id="36839"/>
    <lineage>
        <taxon>Bacteria</taxon>
        <taxon>Bacillati</taxon>
        <taxon>Bacillota</taxon>
        <taxon>Clostridia</taxon>
        <taxon>Eubacteriales</taxon>
        <taxon>Clostridiaceae</taxon>
        <taxon>Clostridium</taxon>
    </lineage>
</organism>
<dbReference type="Proteomes" id="UP000190951">
    <property type="component" value="Chromosome"/>
</dbReference>
<proteinExistence type="predicted"/>
<dbReference type="AlphaFoldDB" id="A0A1S8LD66"/>
<gene>
    <name evidence="1" type="ORF">CROST_016590</name>
</gene>
<protein>
    <submittedName>
        <fullName evidence="1">Uncharacterized protein</fullName>
    </submittedName>
</protein>
<dbReference type="EMBL" id="CP096983">
    <property type="protein sequence ID" value="URZ10943.1"/>
    <property type="molecule type" value="Genomic_DNA"/>
</dbReference>
<evidence type="ECO:0000313" key="2">
    <source>
        <dbReference type="Proteomes" id="UP000190951"/>
    </source>
</evidence>
<sequence length="44" mass="5278">MLLNSLNNDFYIYRNRKMLHLSVTQSKYSNINILEYIKAKNVTL</sequence>
<accession>A0A1S8LD66</accession>
<keyword evidence="2" id="KW-1185">Reference proteome</keyword>